<dbReference type="InterPro" id="IPR013783">
    <property type="entry name" value="Ig-like_fold"/>
</dbReference>
<dbReference type="EMBL" id="MIYV01000020">
    <property type="protein sequence ID" value="OIR11237.1"/>
    <property type="molecule type" value="Genomic_DNA"/>
</dbReference>
<accession>A0A1J5T4L9</accession>
<evidence type="ECO:0000313" key="1">
    <source>
        <dbReference type="EMBL" id="OIR11237.1"/>
    </source>
</evidence>
<name>A0A1J5T4L9_9ARCH</name>
<evidence type="ECO:0000313" key="2">
    <source>
        <dbReference type="Proteomes" id="UP000183403"/>
    </source>
</evidence>
<dbReference type="Proteomes" id="UP000183403">
    <property type="component" value="Unassembled WGS sequence"/>
</dbReference>
<comment type="caution">
    <text evidence="1">The sequence shown here is derived from an EMBL/GenBank/DDBJ whole genome shotgun (WGS) entry which is preliminary data.</text>
</comment>
<proteinExistence type="predicted"/>
<organism evidence="1 2">
    <name type="scientific">Marine Group III euryarchaeote CG-Epi6</name>
    <dbReference type="NCBI Taxonomy" id="1889000"/>
    <lineage>
        <taxon>Archaea</taxon>
        <taxon>Methanobacteriati</taxon>
        <taxon>Thermoplasmatota</taxon>
        <taxon>Thermoplasmata</taxon>
        <taxon>Candidatus Thermoprofundales</taxon>
    </lineage>
</organism>
<evidence type="ECO:0008006" key="3">
    <source>
        <dbReference type="Google" id="ProtNLM"/>
    </source>
</evidence>
<gene>
    <name evidence="1" type="ORF">BEU03_00635</name>
</gene>
<dbReference type="AlphaFoldDB" id="A0A1J5T4L9"/>
<protein>
    <recommendedName>
        <fullName evidence="3">Alpha-galactosidase NEW3 domain-containing protein</fullName>
    </recommendedName>
</protein>
<dbReference type="PANTHER" id="PTHR39198:SF1">
    <property type="entry name" value="ALPHA-GALACTOSIDASE NEW3 DOMAIN-CONTAINING PROTEIN"/>
    <property type="match status" value="1"/>
</dbReference>
<dbReference type="Gene3D" id="2.60.40.10">
    <property type="entry name" value="Immunoglobulins"/>
    <property type="match status" value="1"/>
</dbReference>
<sequence length="672" mass="70751">MLVSRQFLPIFAISLLLASALVFVPVSAASSMNIDVEGDHNEYSFASVNGTASFVMTLQNDGDVDFDSVIIAASFDDPTWNDFVDDNVTFTYSGSNATGSIDLGTLAAGALAQVSVDVVVGYGAKVDMSNFVYMNLDVTADGQDYEVSDTVIVVSNWKAYQSEFPSSPVENTYDIGTNFSYQIMVENIAVEKLPGGGTQAVDIMDSITVQFGGLGGWTIYSDDPAWDSFQGGVLEGLTAGQTYTWDIRVELSSKVKAGSADLDFQAFSVDPNDPFGFPYYQPFGMISIPVSASEMFGIKLDGAGSRDVDLSAGASVADWTVRVNNLGNTDDDFTINWDAAGIPSGWNLNVDTSGPMVTDSISWSGFYQFEVVLSVPSDALADTTATFSMSAFSNGDSTQTATQDFTATVSQHHGVSLSVDSESKENSPGQAVDFIFNITNTGNGQDTFSITVEGPAVWNPVLSQDNISVDAVSGSQFTLTVSIPSDKDAGANSGDIVVTVLSSDDESTANSTVSVTTSQVYDIGLGYVSGSNGTVKVTQETQILLKLNVTNNGNGIDTLALAMANAPSWASLGAETMQIGRGQTQAITITLSPDAAALSGRDYTFQVVVTSADGSEYTSPDFSANIEVKQTTGGGEVEVEDIESDDDSSTPGFGLIASLLALTTLVVLRRRA</sequence>
<dbReference type="PANTHER" id="PTHR39198">
    <property type="entry name" value="HYPOTHETICAL MEMBRANE PROTEIN, CONSERVED"/>
    <property type="match status" value="1"/>
</dbReference>
<reference evidence="1 2" key="1">
    <citation type="submission" date="2016-08" db="EMBL/GenBank/DDBJ databases">
        <title>New Insights into Marine Group III Euryarchaeota, from dark to light.</title>
        <authorList>
            <person name="Haro-Moreno J.M."/>
            <person name="Rodriguez-Valera F."/>
            <person name="Lopez-Garcia P."/>
            <person name="Moreira D."/>
            <person name="Martin-Cuadrado A.B."/>
        </authorList>
    </citation>
    <scope>NUCLEOTIDE SEQUENCE [LARGE SCALE GENOMIC DNA]</scope>
    <source>
        <strain evidence="1">CG-Epi6</strain>
    </source>
</reference>